<dbReference type="STRING" id="1236517.ADJ77_09500"/>
<dbReference type="OrthoDB" id="1522602at2"/>
<dbReference type="Pfam" id="PF17116">
    <property type="entry name" value="T9SS_plug_1st"/>
    <property type="match status" value="1"/>
</dbReference>
<proteinExistence type="predicted"/>
<accession>A0A0K1NN07</accession>
<dbReference type="AlphaFoldDB" id="A0A0K1NN07"/>
<dbReference type="eggNOG" id="ENOG502Z7QJ">
    <property type="taxonomic scope" value="Bacteria"/>
</dbReference>
<keyword evidence="1" id="KW-0732">Signal</keyword>
<dbReference type="KEGG" id="pfus:ADJ77_09500"/>
<evidence type="ECO:0000313" key="4">
    <source>
        <dbReference type="EMBL" id="QUB85660.1"/>
    </source>
</evidence>
<dbReference type="EMBL" id="CP072369">
    <property type="protein sequence ID" value="QUB85660.1"/>
    <property type="molecule type" value="Genomic_DNA"/>
</dbReference>
<evidence type="ECO:0000313" key="3">
    <source>
        <dbReference type="EMBL" id="AKU70051.1"/>
    </source>
</evidence>
<sequence length="425" mass="49373">MKQRVLTFLCCLACLFPASVSAQRHEINDANIRSLKVIANQKWLDLPVMVLNSGRISIDFDDLTHTYRRLTYRLEHCEADWKPSTGLFESDVVDGFISGNTIDDVKESTLTNTLYTHYHLDIPNDKCRPKLSGNYRLYIYDDNEPEVPLLTACFMLTEPAGRSMGVRLNITSQTDLSINSKHQQVEMQVDYGNYTVSNPQQQIKTVVMQNRNWLEARWNSKPQYVMANELRWTHNQDYIFRAGNEYRKFEILSTDVTSMGVDRIGWDGKDYHAYLFPALPLLNYIYDEDADGAFLIRNSDNIEVNTTSDYMLTHFQLNTPSPYPYRIFLNGDWTYDRLLPEYEMTYNSTEKCYEAVVPLKFGYYNYQFLAVNEQGKPAAFSVDNSHYQTENSYQALVYFRPQGGRTDKLVGYANVKFIKNKSIED</sequence>
<reference evidence="4 6" key="2">
    <citation type="submission" date="2021-03" db="EMBL/GenBank/DDBJ databases">
        <title>Human Oral Microbial Genomes.</title>
        <authorList>
            <person name="Johnston C.D."/>
            <person name="Chen T."/>
            <person name="Dewhirst F.E."/>
        </authorList>
    </citation>
    <scope>NUCLEOTIDE SEQUENCE [LARGE SCALE GENOMIC DNA]</scope>
    <source>
        <strain evidence="4 6">W1435</strain>
    </source>
</reference>
<protein>
    <submittedName>
        <fullName evidence="4">DUF5103 domain-containing protein</fullName>
    </submittedName>
</protein>
<evidence type="ECO:0000259" key="2">
    <source>
        <dbReference type="Pfam" id="PF17116"/>
    </source>
</evidence>
<dbReference type="EMBL" id="CP012075">
    <property type="protein sequence ID" value="AKU70051.1"/>
    <property type="molecule type" value="Genomic_DNA"/>
</dbReference>
<reference evidence="3 5" key="1">
    <citation type="submission" date="2015-07" db="EMBL/GenBank/DDBJ databases">
        <authorList>
            <person name="Noorani M."/>
        </authorList>
    </citation>
    <scope>NUCLEOTIDE SEQUENCE [LARGE SCALE GENOMIC DNA]</scope>
    <source>
        <strain evidence="3 5">W1435</strain>
    </source>
</reference>
<dbReference type="Proteomes" id="UP000682005">
    <property type="component" value="Chromosome 2"/>
</dbReference>
<evidence type="ECO:0000313" key="5">
    <source>
        <dbReference type="Proteomes" id="UP000060345"/>
    </source>
</evidence>
<gene>
    <name evidence="3" type="ORF">ADJ77_09500</name>
    <name evidence="4" type="ORF">J5A51_05335</name>
</gene>
<organism evidence="3 5">
    <name type="scientific">Prevotella fusca JCM 17724</name>
    <dbReference type="NCBI Taxonomy" id="1236517"/>
    <lineage>
        <taxon>Bacteria</taxon>
        <taxon>Pseudomonadati</taxon>
        <taxon>Bacteroidota</taxon>
        <taxon>Bacteroidia</taxon>
        <taxon>Bacteroidales</taxon>
        <taxon>Prevotellaceae</taxon>
        <taxon>Prevotella</taxon>
    </lineage>
</organism>
<evidence type="ECO:0000256" key="1">
    <source>
        <dbReference type="SAM" id="SignalP"/>
    </source>
</evidence>
<feature type="domain" description="Type 9 secretion system plug protein N-terminal" evidence="2">
    <location>
        <begin position="32"/>
        <end position="158"/>
    </location>
</feature>
<name>A0A0K1NN07_9BACT</name>
<feature type="signal peptide" evidence="1">
    <location>
        <begin position="1"/>
        <end position="22"/>
    </location>
</feature>
<evidence type="ECO:0000313" key="6">
    <source>
        <dbReference type="Proteomes" id="UP000682005"/>
    </source>
</evidence>
<keyword evidence="6" id="KW-1185">Reference proteome</keyword>
<dbReference type="InterPro" id="IPR031345">
    <property type="entry name" value="T9SS_Plug_N"/>
</dbReference>
<feature type="chain" id="PRO_5044544684" evidence="1">
    <location>
        <begin position="23"/>
        <end position="425"/>
    </location>
</feature>
<dbReference type="Proteomes" id="UP000060345">
    <property type="component" value="Chromosome 2"/>
</dbReference>
<dbReference type="RefSeq" id="WP_025079239.1">
    <property type="nucleotide sequence ID" value="NZ_BAKO01000066.1"/>
</dbReference>